<dbReference type="EMBL" id="RJUF01000021">
    <property type="protein sequence ID" value="MCP9763163.1"/>
    <property type="molecule type" value="Genomic_DNA"/>
</dbReference>
<sequence length="74" mass="8418">MLKLLSNKGLRLFGFKNPTIIAHIILEIEPKIHCKFKFFISTSKSPHFELHSPSTTFQVFVAITAQVFPPPSSY</sequence>
<dbReference type="AlphaFoldDB" id="A0AAE3KSI9"/>
<organism evidence="1 2">
    <name type="scientific">Lacihabitans soyangensis</name>
    <dbReference type="NCBI Taxonomy" id="869394"/>
    <lineage>
        <taxon>Bacteria</taxon>
        <taxon>Pseudomonadati</taxon>
        <taxon>Bacteroidota</taxon>
        <taxon>Cytophagia</taxon>
        <taxon>Cytophagales</taxon>
        <taxon>Leadbetterellaceae</taxon>
        <taxon>Lacihabitans</taxon>
    </lineage>
</organism>
<name>A0AAE3KSI9_9BACT</name>
<evidence type="ECO:0000313" key="2">
    <source>
        <dbReference type="Proteomes" id="UP001204144"/>
    </source>
</evidence>
<protein>
    <submittedName>
        <fullName evidence="1">Uncharacterized protein</fullName>
    </submittedName>
</protein>
<reference evidence="1 2" key="1">
    <citation type="submission" date="2018-11" db="EMBL/GenBank/DDBJ databases">
        <title>Novel bacteria species description.</title>
        <authorList>
            <person name="Han J.-H."/>
        </authorList>
    </citation>
    <scope>NUCLEOTIDE SEQUENCE [LARGE SCALE GENOMIC DNA]</scope>
    <source>
        <strain evidence="1 2">KCTC23259</strain>
    </source>
</reference>
<evidence type="ECO:0000313" key="1">
    <source>
        <dbReference type="EMBL" id="MCP9763163.1"/>
    </source>
</evidence>
<dbReference type="Proteomes" id="UP001204144">
    <property type="component" value="Unassembled WGS sequence"/>
</dbReference>
<gene>
    <name evidence="1" type="ORF">EGI31_09360</name>
</gene>
<keyword evidence="2" id="KW-1185">Reference proteome</keyword>
<proteinExistence type="predicted"/>
<accession>A0AAE3KSI9</accession>
<comment type="caution">
    <text evidence="1">The sequence shown here is derived from an EMBL/GenBank/DDBJ whole genome shotgun (WGS) entry which is preliminary data.</text>
</comment>